<evidence type="ECO:0000313" key="5">
    <source>
        <dbReference type="EMBL" id="MBM7634307.1"/>
    </source>
</evidence>
<dbReference type="Gene3D" id="1.10.10.1320">
    <property type="entry name" value="Anti-sigma factor, zinc-finger domain"/>
    <property type="match status" value="1"/>
</dbReference>
<accession>A0ABS2PGA3</accession>
<dbReference type="RefSeq" id="WP_204699058.1">
    <property type="nucleotide sequence ID" value="NZ_JAFBEC010000011.1"/>
</dbReference>
<evidence type="ECO:0000259" key="4">
    <source>
        <dbReference type="Pfam" id="PF13490"/>
    </source>
</evidence>
<keyword evidence="3" id="KW-1133">Transmembrane helix</keyword>
<keyword evidence="6" id="KW-1185">Reference proteome</keyword>
<gene>
    <name evidence="5" type="ORF">JOD17_003409</name>
</gene>
<protein>
    <recommendedName>
        <fullName evidence="2">Anti-sigma-W factor RsiW</fullName>
    </recommendedName>
</protein>
<dbReference type="InterPro" id="IPR041916">
    <property type="entry name" value="Anti_sigma_zinc_sf"/>
</dbReference>
<comment type="caution">
    <text evidence="5">The sequence shown here is derived from an EMBL/GenBank/DDBJ whole genome shotgun (WGS) entry which is preliminary data.</text>
</comment>
<feature type="transmembrane region" description="Helical" evidence="3">
    <location>
        <begin position="90"/>
        <end position="109"/>
    </location>
</feature>
<dbReference type="Pfam" id="PF13490">
    <property type="entry name" value="zf-HC2"/>
    <property type="match status" value="1"/>
</dbReference>
<keyword evidence="3" id="KW-0472">Membrane</keyword>
<organism evidence="5 6">
    <name type="scientific">Geomicrobium sediminis</name>
    <dbReference type="NCBI Taxonomy" id="1347788"/>
    <lineage>
        <taxon>Bacteria</taxon>
        <taxon>Bacillati</taxon>
        <taxon>Bacillota</taxon>
        <taxon>Bacilli</taxon>
        <taxon>Bacillales</taxon>
        <taxon>Geomicrobium</taxon>
    </lineage>
</organism>
<evidence type="ECO:0000313" key="6">
    <source>
        <dbReference type="Proteomes" id="UP000741863"/>
    </source>
</evidence>
<reference evidence="5 6" key="1">
    <citation type="submission" date="2021-01" db="EMBL/GenBank/DDBJ databases">
        <title>Genomic Encyclopedia of Type Strains, Phase IV (KMG-IV): sequencing the most valuable type-strain genomes for metagenomic binning, comparative biology and taxonomic classification.</title>
        <authorList>
            <person name="Goeker M."/>
        </authorList>
    </citation>
    <scope>NUCLEOTIDE SEQUENCE [LARGE SCALE GENOMIC DNA]</scope>
    <source>
        <strain evidence="5 6">DSM 25540</strain>
    </source>
</reference>
<evidence type="ECO:0000256" key="2">
    <source>
        <dbReference type="ARBA" id="ARBA00024438"/>
    </source>
</evidence>
<dbReference type="InterPro" id="IPR027383">
    <property type="entry name" value="Znf_put"/>
</dbReference>
<feature type="domain" description="Putative zinc-finger" evidence="4">
    <location>
        <begin position="8"/>
        <end position="37"/>
    </location>
</feature>
<evidence type="ECO:0000256" key="3">
    <source>
        <dbReference type="SAM" id="Phobius"/>
    </source>
</evidence>
<proteinExistence type="inferred from homology"/>
<sequence>MSCLKHSDSIHRYFDGEMTQIEREQLYRHLEGCSECQEHYDEVKKSIALVQSASHIQAPKNFTENVMSALPQKKKKRTIAWKKWSKNHPVLVAAAVFLLFMSSMTWLNWTGMSGGEMAISGVGNFEVDQENNTVIIPEGEVIEGDLTVRNGDVDVQGEVHGDLTVINGEQYMASAGQVAGNIEEVNQVLSWLWYETKELFSNLSPDQED</sequence>
<keyword evidence="3" id="KW-0812">Transmembrane</keyword>
<evidence type="ECO:0000256" key="1">
    <source>
        <dbReference type="ARBA" id="ARBA00024353"/>
    </source>
</evidence>
<dbReference type="EMBL" id="JAFBEC010000011">
    <property type="protein sequence ID" value="MBM7634307.1"/>
    <property type="molecule type" value="Genomic_DNA"/>
</dbReference>
<dbReference type="Proteomes" id="UP000741863">
    <property type="component" value="Unassembled WGS sequence"/>
</dbReference>
<name>A0ABS2PGA3_9BACL</name>
<comment type="similarity">
    <text evidence="1">Belongs to the zinc-associated anti-sigma factor (ZAS) superfamily. Anti-sigma-W factor family.</text>
</comment>